<evidence type="ECO:0000313" key="1">
    <source>
        <dbReference type="EMBL" id="GBC63347.1"/>
    </source>
</evidence>
<sequence length="61" mass="6582">MPFRPAKGPGGRGAPAPFPALPLICCLRPERGRVRAGAPTGHCEDYVRKDILQITGRKISK</sequence>
<dbReference type="EMBL" id="BEXT01000001">
    <property type="protein sequence ID" value="GBC63347.1"/>
    <property type="molecule type" value="Genomic_DNA"/>
</dbReference>
<protein>
    <submittedName>
        <fullName evidence="1">Uncharacterized protein</fullName>
    </submittedName>
</protein>
<proteinExistence type="predicted"/>
<dbReference type="AlphaFoldDB" id="A0A401G296"/>
<dbReference type="Proteomes" id="UP000288096">
    <property type="component" value="Unassembled WGS sequence"/>
</dbReference>
<reference evidence="2" key="1">
    <citation type="submission" date="2017-11" db="EMBL/GenBank/DDBJ databases">
        <authorList>
            <person name="Watanabe M."/>
            <person name="Kojima H."/>
        </authorList>
    </citation>
    <scope>NUCLEOTIDE SEQUENCE [LARGE SCALE GENOMIC DNA]</scope>
    <source>
        <strain evidence="2">Tokyo 01</strain>
    </source>
</reference>
<evidence type="ECO:0000313" key="2">
    <source>
        <dbReference type="Proteomes" id="UP000288096"/>
    </source>
</evidence>
<gene>
    <name evidence="1" type="ORF">DENIS_4341</name>
</gene>
<accession>A0A401G296</accession>
<reference evidence="2" key="2">
    <citation type="submission" date="2019-01" db="EMBL/GenBank/DDBJ databases">
        <title>Genome sequence of Desulfonema ishimotonii strain Tokyo 01.</title>
        <authorList>
            <person name="Fukui M."/>
        </authorList>
    </citation>
    <scope>NUCLEOTIDE SEQUENCE [LARGE SCALE GENOMIC DNA]</scope>
    <source>
        <strain evidence="2">Tokyo 01</strain>
    </source>
</reference>
<comment type="caution">
    <text evidence="1">The sequence shown here is derived from an EMBL/GenBank/DDBJ whole genome shotgun (WGS) entry which is preliminary data.</text>
</comment>
<name>A0A401G296_9BACT</name>
<keyword evidence="2" id="KW-1185">Reference proteome</keyword>
<organism evidence="1 2">
    <name type="scientific">Desulfonema ishimotonii</name>
    <dbReference type="NCBI Taxonomy" id="45657"/>
    <lineage>
        <taxon>Bacteria</taxon>
        <taxon>Pseudomonadati</taxon>
        <taxon>Thermodesulfobacteriota</taxon>
        <taxon>Desulfobacteria</taxon>
        <taxon>Desulfobacterales</taxon>
        <taxon>Desulfococcaceae</taxon>
        <taxon>Desulfonema</taxon>
    </lineage>
</organism>